<dbReference type="Proteomes" id="UP000324748">
    <property type="component" value="Unassembled WGS sequence"/>
</dbReference>
<evidence type="ECO:0000256" key="3">
    <source>
        <dbReference type="ARBA" id="ARBA00013969"/>
    </source>
</evidence>
<comment type="caution">
    <text evidence="8">The sequence shown here is derived from an EMBL/GenBank/DDBJ whole genome shotgun (WGS) entry which is preliminary data.</text>
</comment>
<dbReference type="Gene3D" id="1.20.58.1020">
    <property type="match status" value="1"/>
</dbReference>
<dbReference type="PANTHER" id="PTHR12772">
    <property type="entry name" value="DNA REPLICATION COMPLEX GINS PROTEIN PSF2"/>
    <property type="match status" value="1"/>
</dbReference>
<name>A0A5B0PBG5_PUCGR</name>
<evidence type="ECO:0000256" key="2">
    <source>
        <dbReference type="ARBA" id="ARBA00010565"/>
    </source>
</evidence>
<evidence type="ECO:0000256" key="4">
    <source>
        <dbReference type="ARBA" id="ARBA00015139"/>
    </source>
</evidence>
<evidence type="ECO:0000313" key="9">
    <source>
        <dbReference type="Proteomes" id="UP000324748"/>
    </source>
</evidence>
<keyword evidence="6" id="KW-0539">Nucleus</keyword>
<dbReference type="Gene3D" id="3.40.5.50">
    <property type="match status" value="1"/>
</dbReference>
<dbReference type="SUPFAM" id="SSF158573">
    <property type="entry name" value="GINS helical bundle-like"/>
    <property type="match status" value="1"/>
</dbReference>
<evidence type="ECO:0000256" key="1">
    <source>
        <dbReference type="ARBA" id="ARBA00004123"/>
    </source>
</evidence>
<dbReference type="GO" id="GO:0000727">
    <property type="term" value="P:double-strand break repair via break-induced replication"/>
    <property type="evidence" value="ECO:0007669"/>
    <property type="project" value="TreeGrafter"/>
</dbReference>
<protein>
    <recommendedName>
        <fullName evidence="4">DNA replication complex GINS protein PSF2</fullName>
    </recommendedName>
    <alternativeName>
        <fullName evidence="3">DNA replication complex GINS protein psf2</fullName>
    </alternativeName>
</protein>
<proteinExistence type="inferred from homology"/>
<gene>
    <name evidence="8" type="primary">PSF2_1</name>
    <name evidence="8" type="ORF">PGT21_001713</name>
</gene>
<organism evidence="8 9">
    <name type="scientific">Puccinia graminis f. sp. tritici</name>
    <dbReference type="NCBI Taxonomy" id="56615"/>
    <lineage>
        <taxon>Eukaryota</taxon>
        <taxon>Fungi</taxon>
        <taxon>Dikarya</taxon>
        <taxon>Basidiomycota</taxon>
        <taxon>Pucciniomycotina</taxon>
        <taxon>Pucciniomycetes</taxon>
        <taxon>Pucciniales</taxon>
        <taxon>Pucciniaceae</taxon>
        <taxon>Puccinia</taxon>
    </lineage>
</organism>
<dbReference type="EMBL" id="VSWC01000055">
    <property type="protein sequence ID" value="KAA1098925.1"/>
    <property type="molecule type" value="Genomic_DNA"/>
</dbReference>
<dbReference type="InterPro" id="IPR021151">
    <property type="entry name" value="GINS_A"/>
</dbReference>
<dbReference type="Pfam" id="PF05916">
    <property type="entry name" value="Sld5"/>
    <property type="match status" value="1"/>
</dbReference>
<sequence>MATPVFQRTALDPEEAYFIMTKIEELGFIPNKYVQGFRTLDTDKKFQDLEPNISTTLPIWMVIELHKKKLGEVLLPKWFSLEELKKARQMERNSLLLSPLPFYWFEMSKLFLELAPPQDAKSLEEIKLIRQDLKDIRYTKLQSTLQTVLNNSHEALLKNPETNISVFFNHLDIPNMGCFEISQFRHILSFLSSKYKRFDSSNPTE</sequence>
<keyword evidence="9" id="KW-1185">Reference proteome</keyword>
<evidence type="ECO:0000256" key="5">
    <source>
        <dbReference type="ARBA" id="ARBA00022705"/>
    </source>
</evidence>
<dbReference type="CDD" id="cd11712">
    <property type="entry name" value="GINS_A_psf2"/>
    <property type="match status" value="1"/>
</dbReference>
<dbReference type="PANTHER" id="PTHR12772:SF0">
    <property type="entry name" value="DNA REPLICATION COMPLEX GINS PROTEIN PSF2"/>
    <property type="match status" value="1"/>
</dbReference>
<accession>A0A5B0PBG5</accession>
<reference evidence="8 9" key="1">
    <citation type="submission" date="2019-05" db="EMBL/GenBank/DDBJ databases">
        <title>Emergence of the Ug99 lineage of the wheat stem rust pathogen through somatic hybridization.</title>
        <authorList>
            <person name="Li F."/>
            <person name="Upadhyaya N.M."/>
            <person name="Sperschneider J."/>
            <person name="Matny O."/>
            <person name="Nguyen-Phuc H."/>
            <person name="Mago R."/>
            <person name="Raley C."/>
            <person name="Miller M.E."/>
            <person name="Silverstein K.A.T."/>
            <person name="Henningsen E."/>
            <person name="Hirsch C.D."/>
            <person name="Visser B."/>
            <person name="Pretorius Z.A."/>
            <person name="Steffenson B.J."/>
            <person name="Schwessinger B."/>
            <person name="Dodds P.N."/>
            <person name="Figueroa M."/>
        </authorList>
    </citation>
    <scope>NUCLEOTIDE SEQUENCE [LARGE SCALE GENOMIC DNA]</scope>
    <source>
        <strain evidence="8">21-0</strain>
    </source>
</reference>
<dbReference type="AlphaFoldDB" id="A0A5B0PBG5"/>
<evidence type="ECO:0000259" key="7">
    <source>
        <dbReference type="Pfam" id="PF05916"/>
    </source>
</evidence>
<keyword evidence="5" id="KW-0235">DNA replication</keyword>
<dbReference type="InterPro" id="IPR036224">
    <property type="entry name" value="GINS_bundle-like_dom_sf"/>
</dbReference>
<evidence type="ECO:0000313" key="8">
    <source>
        <dbReference type="EMBL" id="KAA1098925.1"/>
    </source>
</evidence>
<evidence type="ECO:0000256" key="6">
    <source>
        <dbReference type="ARBA" id="ARBA00023242"/>
    </source>
</evidence>
<dbReference type="InterPro" id="IPR007257">
    <property type="entry name" value="GINS_Psf2"/>
</dbReference>
<comment type="subcellular location">
    <subcellularLocation>
        <location evidence="1">Nucleus</location>
    </subcellularLocation>
</comment>
<comment type="similarity">
    <text evidence="2">Belongs to the GINS2/PSF2 family.</text>
</comment>
<dbReference type="OrthoDB" id="1938138at2759"/>
<dbReference type="GO" id="GO:0000811">
    <property type="term" value="C:GINS complex"/>
    <property type="evidence" value="ECO:0007669"/>
    <property type="project" value="TreeGrafter"/>
</dbReference>
<dbReference type="GO" id="GO:0006260">
    <property type="term" value="P:DNA replication"/>
    <property type="evidence" value="ECO:0007669"/>
    <property type="project" value="UniProtKB-KW"/>
</dbReference>
<feature type="domain" description="GINS subunit" evidence="7">
    <location>
        <begin position="78"/>
        <end position="159"/>
    </location>
</feature>